<dbReference type="CDD" id="cd00158">
    <property type="entry name" value="RHOD"/>
    <property type="match status" value="1"/>
</dbReference>
<evidence type="ECO:0000259" key="1">
    <source>
        <dbReference type="PROSITE" id="PS50206"/>
    </source>
</evidence>
<dbReference type="HOGENOM" id="CLU_089574_13_2_9"/>
<accession>W6SCN6</accession>
<dbReference type="Pfam" id="PF00581">
    <property type="entry name" value="Rhodanese"/>
    <property type="match status" value="1"/>
</dbReference>
<dbReference type="EMBL" id="HG917868">
    <property type="protein sequence ID" value="CDM67370.1"/>
    <property type="molecule type" value="Genomic_DNA"/>
</dbReference>
<evidence type="ECO:0000313" key="2">
    <source>
        <dbReference type="EMBL" id="CDM67370.1"/>
    </source>
</evidence>
<protein>
    <submittedName>
        <fullName evidence="2">Rhodanese Homology Domain</fullName>
    </submittedName>
</protein>
<reference evidence="2 3" key="1">
    <citation type="submission" date="2013-11" db="EMBL/GenBank/DDBJ databases">
        <title>Complete genome sequence of Clostridum sp. M2/40.</title>
        <authorList>
            <person name="Wibberg D."/>
            <person name="Puehler A."/>
            <person name="Schlueter A."/>
        </authorList>
    </citation>
    <scope>NUCLEOTIDE SEQUENCE [LARGE SCALE GENOMIC DNA]</scope>
    <source>
        <strain evidence="3">M2/40</strain>
    </source>
</reference>
<dbReference type="KEGG" id="clt:CM240_0200"/>
<dbReference type="InterPro" id="IPR050229">
    <property type="entry name" value="GlpE_sulfurtransferase"/>
</dbReference>
<dbReference type="RefSeq" id="WP_051483617.1">
    <property type="nucleotide sequence ID" value="NZ_HG917868.1"/>
</dbReference>
<dbReference type="STRING" id="1216932.CM240_0200"/>
<dbReference type="Gene3D" id="3.40.250.10">
    <property type="entry name" value="Rhodanese-like domain"/>
    <property type="match status" value="1"/>
</dbReference>
<dbReference type="AlphaFoldDB" id="W6SCN6"/>
<dbReference type="PATRIC" id="fig|1216932.3.peg.179"/>
<dbReference type="Proteomes" id="UP000019426">
    <property type="component" value="Chromosome M2/40_rep1"/>
</dbReference>
<proteinExistence type="predicted"/>
<keyword evidence="3" id="KW-1185">Reference proteome</keyword>
<dbReference type="InterPro" id="IPR036873">
    <property type="entry name" value="Rhodanese-like_dom_sf"/>
</dbReference>
<organism evidence="2 3">
    <name type="scientific">Clostridium bornimense</name>
    <dbReference type="NCBI Taxonomy" id="1216932"/>
    <lineage>
        <taxon>Bacteria</taxon>
        <taxon>Bacillati</taxon>
        <taxon>Bacillota</taxon>
        <taxon>Clostridia</taxon>
        <taxon>Eubacteriales</taxon>
        <taxon>Clostridiaceae</taxon>
        <taxon>Clostridium</taxon>
    </lineage>
</organism>
<dbReference type="InterPro" id="IPR001763">
    <property type="entry name" value="Rhodanese-like_dom"/>
</dbReference>
<dbReference type="SMART" id="SM00450">
    <property type="entry name" value="RHOD"/>
    <property type="match status" value="1"/>
</dbReference>
<dbReference type="SUPFAM" id="SSF52821">
    <property type="entry name" value="Rhodanese/Cell cycle control phosphatase"/>
    <property type="match status" value="1"/>
</dbReference>
<dbReference type="eggNOG" id="COG0607">
    <property type="taxonomic scope" value="Bacteria"/>
</dbReference>
<dbReference type="PROSITE" id="PS50206">
    <property type="entry name" value="RHODANESE_3"/>
    <property type="match status" value="1"/>
</dbReference>
<dbReference type="PANTHER" id="PTHR43031:SF1">
    <property type="entry name" value="PYRIDINE NUCLEOTIDE-DISULPHIDE OXIDOREDUCTASE"/>
    <property type="match status" value="1"/>
</dbReference>
<name>W6SCN6_9CLOT</name>
<sequence>MNSLTSDEMTIKADDLDKLIDKINLIDIREDYEYDEGHVKGAKNIPMNDLIQEPEEYLDINEKYYIICHSGRRSDFTCRILRDAGYNVVDVLYGTEGYPGDLEIE</sequence>
<dbReference type="PANTHER" id="PTHR43031">
    <property type="entry name" value="FAD-DEPENDENT OXIDOREDUCTASE"/>
    <property type="match status" value="1"/>
</dbReference>
<feature type="domain" description="Rhodanese" evidence="1">
    <location>
        <begin position="19"/>
        <end position="104"/>
    </location>
</feature>
<evidence type="ECO:0000313" key="3">
    <source>
        <dbReference type="Proteomes" id="UP000019426"/>
    </source>
</evidence>
<dbReference type="OrthoDB" id="9800872at2"/>
<gene>
    <name evidence="2" type="ORF">CM240_0200</name>
</gene>